<dbReference type="SUPFAM" id="SSF51717">
    <property type="entry name" value="Dihydropteroate synthetase-like"/>
    <property type="match status" value="1"/>
</dbReference>
<dbReference type="CDD" id="cd00739">
    <property type="entry name" value="DHPS"/>
    <property type="match status" value="1"/>
</dbReference>
<evidence type="ECO:0000259" key="9">
    <source>
        <dbReference type="PROSITE" id="PS50972"/>
    </source>
</evidence>
<dbReference type="GO" id="GO:0046656">
    <property type="term" value="P:folic acid biosynthetic process"/>
    <property type="evidence" value="ECO:0007669"/>
    <property type="project" value="UniProtKB-KW"/>
</dbReference>
<keyword evidence="11" id="KW-1185">Reference proteome</keyword>
<dbReference type="EC" id="2.5.1.15" evidence="4"/>
<accession>F8KU28</accession>
<dbReference type="GO" id="GO:0046872">
    <property type="term" value="F:metal ion binding"/>
    <property type="evidence" value="ECO:0007669"/>
    <property type="project" value="UniProtKB-KW"/>
</dbReference>
<dbReference type="HOGENOM" id="CLU_008023_1_0_7"/>
<protein>
    <recommendedName>
        <fullName evidence="4">dihydropteroate synthase</fullName>
        <ecNumber evidence="4">2.5.1.15</ecNumber>
    </recommendedName>
</protein>
<dbReference type="GO" id="GO:0005829">
    <property type="term" value="C:cytosol"/>
    <property type="evidence" value="ECO:0007669"/>
    <property type="project" value="TreeGrafter"/>
</dbReference>
<name>F8KU28_HELBC</name>
<dbReference type="InterPro" id="IPR045031">
    <property type="entry name" value="DHP_synth-like"/>
</dbReference>
<gene>
    <name evidence="10" type="ordered locus">HBZC1_13810</name>
</gene>
<dbReference type="GO" id="GO:0004156">
    <property type="term" value="F:dihydropteroate synthase activity"/>
    <property type="evidence" value="ECO:0007669"/>
    <property type="project" value="UniProtKB-EC"/>
</dbReference>
<dbReference type="Proteomes" id="UP000008387">
    <property type="component" value="Chromosome"/>
</dbReference>
<dbReference type="AlphaFoldDB" id="F8KU28"/>
<keyword evidence="8" id="KW-0289">Folate biosynthesis</keyword>
<evidence type="ECO:0000256" key="8">
    <source>
        <dbReference type="ARBA" id="ARBA00022909"/>
    </source>
</evidence>
<evidence type="ECO:0000256" key="4">
    <source>
        <dbReference type="ARBA" id="ARBA00012458"/>
    </source>
</evidence>
<keyword evidence="6" id="KW-0479">Metal-binding</keyword>
<dbReference type="GO" id="GO:0046654">
    <property type="term" value="P:tetrahydrofolate biosynthetic process"/>
    <property type="evidence" value="ECO:0007669"/>
    <property type="project" value="TreeGrafter"/>
</dbReference>
<evidence type="ECO:0000256" key="6">
    <source>
        <dbReference type="ARBA" id="ARBA00022723"/>
    </source>
</evidence>
<dbReference type="PANTHER" id="PTHR20941">
    <property type="entry name" value="FOLATE SYNTHESIS PROTEINS"/>
    <property type="match status" value="1"/>
</dbReference>
<comment type="catalytic activity">
    <reaction evidence="1">
        <text>(7,8-dihydropterin-6-yl)methyl diphosphate + 4-aminobenzoate = 7,8-dihydropteroate + diphosphate</text>
        <dbReference type="Rhea" id="RHEA:19949"/>
        <dbReference type="ChEBI" id="CHEBI:17836"/>
        <dbReference type="ChEBI" id="CHEBI:17839"/>
        <dbReference type="ChEBI" id="CHEBI:33019"/>
        <dbReference type="ChEBI" id="CHEBI:72950"/>
        <dbReference type="EC" id="2.5.1.15"/>
    </reaction>
</comment>
<evidence type="ECO:0000256" key="7">
    <source>
        <dbReference type="ARBA" id="ARBA00022842"/>
    </source>
</evidence>
<dbReference type="EMBL" id="FR871757">
    <property type="protein sequence ID" value="CCB80367.1"/>
    <property type="molecule type" value="Genomic_DNA"/>
</dbReference>
<dbReference type="Pfam" id="PF00809">
    <property type="entry name" value="Pterin_bind"/>
    <property type="match status" value="1"/>
</dbReference>
<dbReference type="PANTHER" id="PTHR20941:SF1">
    <property type="entry name" value="FOLIC ACID SYNTHESIS PROTEIN FOL1"/>
    <property type="match status" value="1"/>
</dbReference>
<evidence type="ECO:0000256" key="1">
    <source>
        <dbReference type="ARBA" id="ARBA00000012"/>
    </source>
</evidence>
<organism evidence="10 11">
    <name type="scientific">Helicobacter bizzozeronii (strain CIII-1)</name>
    <dbReference type="NCBI Taxonomy" id="1002804"/>
    <lineage>
        <taxon>Bacteria</taxon>
        <taxon>Pseudomonadati</taxon>
        <taxon>Campylobacterota</taxon>
        <taxon>Epsilonproteobacteria</taxon>
        <taxon>Campylobacterales</taxon>
        <taxon>Helicobacteraceae</taxon>
        <taxon>Helicobacter</taxon>
    </lineage>
</organism>
<evidence type="ECO:0000256" key="2">
    <source>
        <dbReference type="ARBA" id="ARBA00001946"/>
    </source>
</evidence>
<evidence type="ECO:0000256" key="3">
    <source>
        <dbReference type="ARBA" id="ARBA00004763"/>
    </source>
</evidence>
<comment type="pathway">
    <text evidence="3">Cofactor biosynthesis; tetrahydrofolate biosynthesis; 7,8-dihydrofolate from 2-amino-4-hydroxy-6-hydroxymethyl-7,8-dihydropteridine diphosphate and 4-aminobenzoate: step 1/2.</text>
</comment>
<dbReference type="PROSITE" id="PS50972">
    <property type="entry name" value="PTERIN_BINDING"/>
    <property type="match status" value="1"/>
</dbReference>
<keyword evidence="7" id="KW-0460">Magnesium</keyword>
<feature type="domain" description="Pterin-binding" evidence="9">
    <location>
        <begin position="118"/>
        <end position="370"/>
    </location>
</feature>
<dbReference type="InterPro" id="IPR011005">
    <property type="entry name" value="Dihydropteroate_synth-like_sf"/>
</dbReference>
<dbReference type="eggNOG" id="COG0294">
    <property type="taxonomic scope" value="Bacteria"/>
</dbReference>
<dbReference type="KEGG" id="hbi:HBZC1_13810"/>
<dbReference type="InterPro" id="IPR000489">
    <property type="entry name" value="Pterin-binding_dom"/>
</dbReference>
<reference evidence="10 11" key="1">
    <citation type="journal article" date="2011" name="J. Bacteriol.">
        <title>Genome sequence of Helicobacter bizzozeronii strain CIII-1, an isolate from human gastric mucosa.</title>
        <authorList>
            <person name="Schott T."/>
            <person name="Rossi M."/>
            <person name="Hanninen M.L."/>
        </authorList>
    </citation>
    <scope>NUCLEOTIDE SEQUENCE [LARGE SCALE GENOMIC DNA]</scope>
    <source>
        <strain evidence="10 11">CIII-1</strain>
    </source>
</reference>
<evidence type="ECO:0000256" key="5">
    <source>
        <dbReference type="ARBA" id="ARBA00022679"/>
    </source>
</evidence>
<sequence length="379" mass="42357">MFLERINPTSFPLALERIAPHPAGQKIMAKKAQLLAFKITALPLSATLILKQEALRVGAELATPKDCILARAKTYDCLLVGTLDQLQKLCQKCQTQDFGLKKLVKILQTHLHPTRPKPALMGVINLTPDSFYPHSRHNTKQALEKIQLYLEQGVEYIDIGAASSRPFSHRVEASEEIVRLKEVCLEIKDQGFYTQARFSIDTYNPQSAAFALDHGFSVLNDVNGFREQEMLRIAQAHNAQVILMHSQGVPMDMARFDQNTHLIAGIETFFDTQIALLLEHGIEDIILDVGLGFHKNTPENLALIQHLEHFLHFGYPLLVGASYKKCIGEVCGREVEDRLSGTLALHFAALQHGASILRVHDIAPHQDIIKIHQALAQVP</sequence>
<evidence type="ECO:0000313" key="11">
    <source>
        <dbReference type="Proteomes" id="UP000008387"/>
    </source>
</evidence>
<dbReference type="RefSeq" id="WP_013890775.1">
    <property type="nucleotide sequence ID" value="NC_015674.1"/>
</dbReference>
<dbReference type="STRING" id="1002804.HBZC1_13810"/>
<dbReference type="Gene3D" id="3.20.20.20">
    <property type="entry name" value="Dihydropteroate synthase-like"/>
    <property type="match status" value="1"/>
</dbReference>
<dbReference type="NCBIfam" id="TIGR01496">
    <property type="entry name" value="DHPS"/>
    <property type="match status" value="1"/>
</dbReference>
<dbReference type="InterPro" id="IPR006390">
    <property type="entry name" value="DHP_synth_dom"/>
</dbReference>
<dbReference type="InterPro" id="IPR016227">
    <property type="entry name" value="Dihydropteroate_synthase_prd"/>
</dbReference>
<comment type="cofactor">
    <cofactor evidence="2">
        <name>Mg(2+)</name>
        <dbReference type="ChEBI" id="CHEBI:18420"/>
    </cofactor>
</comment>
<evidence type="ECO:0000313" key="10">
    <source>
        <dbReference type="EMBL" id="CCB80367.1"/>
    </source>
</evidence>
<proteinExistence type="predicted"/>
<dbReference type="PIRSF" id="PIRSF000501">
    <property type="entry name" value="DHPS_Campy_prd"/>
    <property type="match status" value="1"/>
</dbReference>
<keyword evidence="5 10" id="KW-0808">Transferase</keyword>